<dbReference type="RefSeq" id="WP_193150965.1">
    <property type="nucleotide sequence ID" value="NZ_CP041235.1"/>
</dbReference>
<dbReference type="AlphaFoldDB" id="A0A7M1AYN9"/>
<reference evidence="8 9" key="1">
    <citation type="submission" date="2019-06" db="EMBL/GenBank/DDBJ databases">
        <title>Sulfurimonas gotlandica sp. nov., a chemoautotrophic and psychrotolerant epsilonproteobacterium isolated from a pelagic redoxcline, and an emended description of the genus Sulfurimonas.</title>
        <authorList>
            <person name="Wang S."/>
            <person name="Jiang L."/>
            <person name="Shao Z."/>
        </authorList>
    </citation>
    <scope>NUCLEOTIDE SEQUENCE [LARGE SCALE GENOMIC DNA]</scope>
    <source>
        <strain evidence="8 9">S2-6</strain>
    </source>
</reference>
<evidence type="ECO:0000313" key="8">
    <source>
        <dbReference type="EMBL" id="QOP42607.1"/>
    </source>
</evidence>
<dbReference type="Pfam" id="PF07195">
    <property type="entry name" value="FliD_C"/>
    <property type="match status" value="1"/>
</dbReference>
<dbReference type="InterPro" id="IPR040026">
    <property type="entry name" value="FliD"/>
</dbReference>
<protein>
    <recommendedName>
        <fullName evidence="5">Flagellar hook-associated protein 2</fullName>
        <shortName evidence="5">HAP2</shortName>
    </recommendedName>
    <alternativeName>
        <fullName evidence="5">Flagellar cap protein</fullName>
    </alternativeName>
</protein>
<dbReference type="GO" id="GO:0005576">
    <property type="term" value="C:extracellular region"/>
    <property type="evidence" value="ECO:0007669"/>
    <property type="project" value="UniProtKB-SubCell"/>
</dbReference>
<evidence type="ECO:0000259" key="6">
    <source>
        <dbReference type="Pfam" id="PF02465"/>
    </source>
</evidence>
<comment type="subunit">
    <text evidence="2 5">Homopentamer.</text>
</comment>
<evidence type="ECO:0000256" key="1">
    <source>
        <dbReference type="ARBA" id="ARBA00009764"/>
    </source>
</evidence>
<dbReference type="InterPro" id="IPR003481">
    <property type="entry name" value="FliD_N"/>
</dbReference>
<name>A0A7M1AYN9_9BACT</name>
<dbReference type="Pfam" id="PF02465">
    <property type="entry name" value="FliD_N"/>
    <property type="match status" value="1"/>
</dbReference>
<dbReference type="KEGG" id="ssei:FJR45_00995"/>
<feature type="domain" description="Flagellar hook-associated protein 2 N-terminal" evidence="6">
    <location>
        <begin position="12"/>
        <end position="107"/>
    </location>
</feature>
<evidence type="ECO:0000256" key="2">
    <source>
        <dbReference type="ARBA" id="ARBA00011255"/>
    </source>
</evidence>
<dbReference type="Proteomes" id="UP000593719">
    <property type="component" value="Chromosome"/>
</dbReference>
<dbReference type="EMBL" id="CP041235">
    <property type="protein sequence ID" value="QOP42607.1"/>
    <property type="molecule type" value="Genomic_DNA"/>
</dbReference>
<sequence length="463" mass="49485">MAGSISSLGIGSGVLTADVIDQLKAADTANIIDPIDAKIETNNQKQQSYDLLSSYMNSFKGSTFALSNDTLFDNKTVDVSGSAEVTVDAGANVDSFTLETTTLAKKDITKLGAVSSTTAPIASAAGVLNLDINGTTYNINYDATTTLESLAQSITDIAGTQIDASILETTPGAFSLVLSSKETGENQAITITDTDDGTNGTGSLDAALFDTTLTDGYQKIQDATDAVFKFNGITTTRSTNEISDLILGVNITLKTEGDISNVTINQDTQKIVDEMQMFVDNYNTLMTNLNDMTIFDKEQGTQGIFQGDSFVNGLKRDLAGAVTSRFNSGSLMDYGIDIDRYGVMSFDSSVLESKLQTDSDSVKTFFTGGTDSNGNETTGFFTSLDDKVRQYTGYDGLLSNFDNGLTKDAQNLADARERAQASLDSKYDIMTQQFIAYDAMISQLNAEFSSLQQMIDAQANSSN</sequence>
<evidence type="ECO:0000256" key="5">
    <source>
        <dbReference type="RuleBase" id="RU362066"/>
    </source>
</evidence>
<evidence type="ECO:0000256" key="4">
    <source>
        <dbReference type="ARBA" id="ARBA00023143"/>
    </source>
</evidence>
<keyword evidence="4 5" id="KW-0975">Bacterial flagellum</keyword>
<dbReference type="GO" id="GO:0009424">
    <property type="term" value="C:bacterial-type flagellum hook"/>
    <property type="evidence" value="ECO:0007669"/>
    <property type="project" value="UniProtKB-UniRule"/>
</dbReference>
<evidence type="ECO:0000256" key="3">
    <source>
        <dbReference type="ARBA" id="ARBA00023054"/>
    </source>
</evidence>
<dbReference type="InterPro" id="IPR010809">
    <property type="entry name" value="FliD_C"/>
</dbReference>
<accession>A0A7M1AYN9</accession>
<comment type="subcellular location">
    <subcellularLocation>
        <location evidence="5">Secreted</location>
    </subcellularLocation>
    <subcellularLocation>
        <location evidence="5">Bacterial flagellum</location>
    </subcellularLocation>
</comment>
<feature type="domain" description="Flagellar hook-associated protein 2 C-terminal" evidence="7">
    <location>
        <begin position="223"/>
        <end position="446"/>
    </location>
</feature>
<comment type="similarity">
    <text evidence="1 5">Belongs to the FliD family.</text>
</comment>
<dbReference type="GO" id="GO:0009421">
    <property type="term" value="C:bacterial-type flagellum filament cap"/>
    <property type="evidence" value="ECO:0007669"/>
    <property type="project" value="InterPro"/>
</dbReference>
<dbReference type="GO" id="GO:0007155">
    <property type="term" value="P:cell adhesion"/>
    <property type="evidence" value="ECO:0007669"/>
    <property type="project" value="InterPro"/>
</dbReference>
<dbReference type="PANTHER" id="PTHR30288:SF0">
    <property type="entry name" value="FLAGELLAR HOOK-ASSOCIATED PROTEIN 2"/>
    <property type="match status" value="1"/>
</dbReference>
<dbReference type="PANTHER" id="PTHR30288">
    <property type="entry name" value="FLAGELLAR CAP/ASSEMBLY PROTEIN FLID"/>
    <property type="match status" value="1"/>
</dbReference>
<dbReference type="GO" id="GO:0071973">
    <property type="term" value="P:bacterial-type flagellum-dependent cell motility"/>
    <property type="evidence" value="ECO:0007669"/>
    <property type="project" value="TreeGrafter"/>
</dbReference>
<organism evidence="8 9">
    <name type="scientific">Sulfurimonas sediminis</name>
    <dbReference type="NCBI Taxonomy" id="2590020"/>
    <lineage>
        <taxon>Bacteria</taxon>
        <taxon>Pseudomonadati</taxon>
        <taxon>Campylobacterota</taxon>
        <taxon>Epsilonproteobacteria</taxon>
        <taxon>Campylobacterales</taxon>
        <taxon>Sulfurimonadaceae</taxon>
        <taxon>Sulfurimonas</taxon>
    </lineage>
</organism>
<gene>
    <name evidence="8" type="ORF">FJR45_00995</name>
</gene>
<keyword evidence="3" id="KW-0175">Coiled coil</keyword>
<keyword evidence="9" id="KW-1185">Reference proteome</keyword>
<evidence type="ECO:0000259" key="7">
    <source>
        <dbReference type="Pfam" id="PF07195"/>
    </source>
</evidence>
<comment type="function">
    <text evidence="5">Required for morphogenesis and for the elongation of the flagellar filament by facilitating polymerization of the flagellin monomers at the tip of growing filament. Forms a capping structure, which prevents flagellin subunits (transported through the central channel of the flagellum) from leaking out without polymerization at the distal end.</text>
</comment>
<keyword evidence="5" id="KW-0964">Secreted</keyword>
<evidence type="ECO:0000313" key="9">
    <source>
        <dbReference type="Proteomes" id="UP000593719"/>
    </source>
</evidence>
<proteinExistence type="inferred from homology"/>